<dbReference type="InterPro" id="IPR036942">
    <property type="entry name" value="Beta-barrel_TonB_sf"/>
</dbReference>
<dbReference type="AlphaFoldDB" id="A0A9D1GH88"/>
<dbReference type="EMBL" id="DVKT01000077">
    <property type="protein sequence ID" value="HIT40477.1"/>
    <property type="molecule type" value="Genomic_DNA"/>
</dbReference>
<evidence type="ECO:0000313" key="5">
    <source>
        <dbReference type="EMBL" id="HIT40477.1"/>
    </source>
</evidence>
<comment type="subcellular location">
    <subcellularLocation>
        <location evidence="1">Cell outer membrane</location>
    </subcellularLocation>
</comment>
<keyword evidence="3" id="KW-0998">Cell outer membrane</keyword>
<keyword evidence="2" id="KW-0472">Membrane</keyword>
<evidence type="ECO:0000256" key="4">
    <source>
        <dbReference type="SAM" id="SignalP"/>
    </source>
</evidence>
<dbReference type="Proteomes" id="UP000886722">
    <property type="component" value="Unassembled WGS sequence"/>
</dbReference>
<feature type="signal peptide" evidence="4">
    <location>
        <begin position="1"/>
        <end position="20"/>
    </location>
</feature>
<evidence type="ECO:0000256" key="3">
    <source>
        <dbReference type="ARBA" id="ARBA00023237"/>
    </source>
</evidence>
<protein>
    <submittedName>
        <fullName evidence="5">TonB-dependent receptor</fullName>
    </submittedName>
</protein>
<evidence type="ECO:0000256" key="1">
    <source>
        <dbReference type="ARBA" id="ARBA00004442"/>
    </source>
</evidence>
<organism evidence="5 6">
    <name type="scientific">Candidatus Caccoplasma intestinavium</name>
    <dbReference type="NCBI Taxonomy" id="2840716"/>
    <lineage>
        <taxon>Bacteria</taxon>
        <taxon>Pseudomonadati</taxon>
        <taxon>Bacteroidota</taxon>
        <taxon>Bacteroidia</taxon>
        <taxon>Bacteroidales</taxon>
        <taxon>Bacteroidaceae</taxon>
        <taxon>Bacteroidaceae incertae sedis</taxon>
        <taxon>Candidatus Caccoplasma</taxon>
    </lineage>
</organism>
<feature type="chain" id="PRO_5039621384" evidence="4">
    <location>
        <begin position="21"/>
        <end position="581"/>
    </location>
</feature>
<dbReference type="GO" id="GO:0009279">
    <property type="term" value="C:cell outer membrane"/>
    <property type="evidence" value="ECO:0007669"/>
    <property type="project" value="UniProtKB-SubCell"/>
</dbReference>
<reference evidence="5" key="2">
    <citation type="journal article" date="2021" name="PeerJ">
        <title>Extensive microbial diversity within the chicken gut microbiome revealed by metagenomics and culture.</title>
        <authorList>
            <person name="Gilroy R."/>
            <person name="Ravi A."/>
            <person name="Getino M."/>
            <person name="Pursley I."/>
            <person name="Horton D.L."/>
            <person name="Alikhan N.F."/>
            <person name="Baker D."/>
            <person name="Gharbi K."/>
            <person name="Hall N."/>
            <person name="Watson M."/>
            <person name="Adriaenssens E.M."/>
            <person name="Foster-Nyarko E."/>
            <person name="Jarju S."/>
            <person name="Secka A."/>
            <person name="Antonio M."/>
            <person name="Oren A."/>
            <person name="Chaudhuri R.R."/>
            <person name="La Ragione R."/>
            <person name="Hildebrand F."/>
            <person name="Pallen M.J."/>
        </authorList>
    </citation>
    <scope>NUCLEOTIDE SEQUENCE</scope>
    <source>
        <strain evidence="5">21143</strain>
    </source>
</reference>
<accession>A0A9D1GH88</accession>
<dbReference type="Gene3D" id="2.40.170.20">
    <property type="entry name" value="TonB-dependent receptor, beta-barrel domain"/>
    <property type="match status" value="1"/>
</dbReference>
<reference evidence="5" key="1">
    <citation type="submission" date="2020-10" db="EMBL/GenBank/DDBJ databases">
        <authorList>
            <person name="Gilroy R."/>
        </authorList>
    </citation>
    <scope>NUCLEOTIDE SEQUENCE</scope>
    <source>
        <strain evidence="5">21143</strain>
    </source>
</reference>
<name>A0A9D1GH88_9BACT</name>
<comment type="caution">
    <text evidence="5">The sequence shown here is derived from an EMBL/GenBank/DDBJ whole genome shotgun (WGS) entry which is preliminary data.</text>
</comment>
<gene>
    <name evidence="5" type="ORF">IAD06_10660</name>
</gene>
<sequence>MKTRYIPALFLSLTLFGATAQTDNKKSLQRAVTIEKEFTPIVQDASKINSIPEMEVSASERPDIKYTEWKNAREETPSVTILPAGDNGVEAPDRQRGYARIEIGNYLNINANAGVRIIDKTRDQLLFWYQHNSTNGTLSYLRYNNSVNTGDDETKQRRNDNKLNLKYTHIFDNLSWQTSAYYRYNGFNYYGKPLYKSKKDIFGLASTTDQQTVQHYGIDTKIVSKPNKSINYTAEINYKGYNSDLGLFYGQRGVLENHLTTRIDGNAPINEFYNIGIAVSMDNLIYNRCDKESYTILRANPYFGIEKEKIRFKAGLLVDLSFNDNTIFRIAPDLRFEWEFDKLCFLYAQLTGGKSINSWEKMSTLTSYIDPTSSMANTYTPADFTVGLRTTTFKKLHFTLYGGIKYSVDALFDYRQQIIDVTGSTGRLTRPVISFYATDAYAWKAGFEIQYAPRDFLKAHLAWEHNEWHRKGGKERILSSQPRNEWKAGVTVIPIRPLDITADFYMADGLGYRNRVEGNINYPEAGNLPNIVTLNLGAVYRLNKQIHFSAQLNNLLSKRTDLFYGMPAQRFHFLVGAGVVF</sequence>
<evidence type="ECO:0000256" key="2">
    <source>
        <dbReference type="ARBA" id="ARBA00023136"/>
    </source>
</evidence>
<keyword evidence="4" id="KW-0732">Signal</keyword>
<dbReference type="SUPFAM" id="SSF56935">
    <property type="entry name" value="Porins"/>
    <property type="match status" value="1"/>
</dbReference>
<proteinExistence type="predicted"/>
<evidence type="ECO:0000313" key="6">
    <source>
        <dbReference type="Proteomes" id="UP000886722"/>
    </source>
</evidence>
<keyword evidence="5" id="KW-0675">Receptor</keyword>